<dbReference type="CDD" id="cd03801">
    <property type="entry name" value="GT4_PimA-like"/>
    <property type="match status" value="1"/>
</dbReference>
<dbReference type="Pfam" id="PF13692">
    <property type="entry name" value="Glyco_trans_1_4"/>
    <property type="match status" value="1"/>
</dbReference>
<dbReference type="AlphaFoldDB" id="A0A0P0CT76"/>
<dbReference type="SUPFAM" id="SSF53756">
    <property type="entry name" value="UDP-Glycosyltransferase/glycogen phosphorylase"/>
    <property type="match status" value="1"/>
</dbReference>
<name>A0A0P0CT76_9BACT</name>
<protein>
    <recommendedName>
        <fullName evidence="3">Group 1 glycosyl transferase</fullName>
    </recommendedName>
</protein>
<dbReference type="KEGG" id="rti:DC20_13275"/>
<accession>A0A0P0CT76</accession>
<dbReference type="OrthoDB" id="9815351at2"/>
<organism evidence="1 2">
    <name type="scientific">Rufibacter tibetensis</name>
    <dbReference type="NCBI Taxonomy" id="512763"/>
    <lineage>
        <taxon>Bacteria</taxon>
        <taxon>Pseudomonadati</taxon>
        <taxon>Bacteroidota</taxon>
        <taxon>Cytophagia</taxon>
        <taxon>Cytophagales</taxon>
        <taxon>Hymenobacteraceae</taxon>
        <taxon>Rufibacter</taxon>
    </lineage>
</organism>
<dbReference type="Gene3D" id="3.40.50.2000">
    <property type="entry name" value="Glycogen Phosphorylase B"/>
    <property type="match status" value="4"/>
</dbReference>
<keyword evidence="2" id="KW-1185">Reference proteome</keyword>
<reference evidence="1 2" key="1">
    <citation type="submission" date="2015-08" db="EMBL/GenBank/DDBJ databases">
        <title>Complete genome sequence of Rufibacter tibetensis strain 1351t, a radiation-resistant bacterium from tibet plateau.</title>
        <authorList>
            <person name="Dai J."/>
        </authorList>
    </citation>
    <scope>NUCLEOTIDE SEQUENCE [LARGE SCALE GENOMIC DNA]</scope>
    <source>
        <strain evidence="1 2">1351</strain>
    </source>
</reference>
<dbReference type="Proteomes" id="UP000061382">
    <property type="component" value="Chromosome"/>
</dbReference>
<dbReference type="PATRIC" id="fig|512763.3.peg.2912"/>
<dbReference type="EMBL" id="CP012643">
    <property type="protein sequence ID" value="ALI99767.1"/>
    <property type="molecule type" value="Genomic_DNA"/>
</dbReference>
<gene>
    <name evidence="1" type="ORF">DC20_13275</name>
</gene>
<dbReference type="STRING" id="512763.DC20_13275"/>
<evidence type="ECO:0000313" key="1">
    <source>
        <dbReference type="EMBL" id="ALI99767.1"/>
    </source>
</evidence>
<proteinExistence type="predicted"/>
<dbReference type="RefSeq" id="WP_062544275.1">
    <property type="nucleotide sequence ID" value="NZ_CP012643.1"/>
</dbReference>
<dbReference type="PANTHER" id="PTHR12526">
    <property type="entry name" value="GLYCOSYLTRANSFERASE"/>
    <property type="match status" value="1"/>
</dbReference>
<evidence type="ECO:0000313" key="2">
    <source>
        <dbReference type="Proteomes" id="UP000061382"/>
    </source>
</evidence>
<evidence type="ECO:0008006" key="3">
    <source>
        <dbReference type="Google" id="ProtNLM"/>
    </source>
</evidence>
<sequence length="359" mass="41424">MKGKILFVSPYPVDKAPSQRLKFEQYYSYFKENGYELTTNSFIDEDFWKIVYKPRNYVKKICYTLLGYLRRFLLLFTLRKYDVVYIHLWVTPIGPPFFEYLYRAFAKKVVYDIDDLIFLKPKSKANPIINMLKSGNKPIYLMKHADHVITCTPHLDTFVRQYNQSTTDISSTINTDVYQQRSDYSIQGRPIVLGWSGSHSTSKYVYLLKDVLRRLSKEMPLKLLVIGDPAFNISGVEVEAIKWNEATEVKDLGRIDIGLYPLPDEEWVLGKSGLKALQYMALGIPTVATAIGANFRVIESGISGFLVTSEEEWYKRIKQLTLDQSLRHQIGVAAAKRVRQYYSIKANAPVYLSIINSLN</sequence>